<dbReference type="SUPFAM" id="SSF51679">
    <property type="entry name" value="Bacterial luciferase-like"/>
    <property type="match status" value="1"/>
</dbReference>
<dbReference type="PANTHER" id="PTHR30011">
    <property type="entry name" value="ALKANESULFONATE MONOOXYGENASE-RELATED"/>
    <property type="match status" value="1"/>
</dbReference>
<dbReference type="InterPro" id="IPR051260">
    <property type="entry name" value="Diverse_substr_monoxygenases"/>
</dbReference>
<evidence type="ECO:0000313" key="8">
    <source>
        <dbReference type="EMBL" id="KYD00185.1"/>
    </source>
</evidence>
<feature type="binding site" evidence="6">
    <location>
        <position position="155"/>
    </location>
    <ligand>
        <name>FMN</name>
        <dbReference type="ChEBI" id="CHEBI:58210"/>
    </ligand>
</feature>
<dbReference type="Proteomes" id="UP000075666">
    <property type="component" value="Unassembled WGS sequence"/>
</dbReference>
<keyword evidence="9" id="KW-1185">Reference proteome</keyword>
<protein>
    <recommendedName>
        <fullName evidence="7">Luciferase-like domain-containing protein</fullName>
    </recommendedName>
</protein>
<name>A0A150KQQ9_9BACI</name>
<dbReference type="RefSeq" id="WP_066233530.1">
    <property type="nucleotide sequence ID" value="NZ_JARMRW010000040.1"/>
</dbReference>
<dbReference type="InterPro" id="IPR036661">
    <property type="entry name" value="Luciferase-like_sf"/>
</dbReference>
<accession>A0A150KQQ9</accession>
<dbReference type="OrthoDB" id="3265338at2"/>
<comment type="caution">
    <text evidence="8">The sequence shown here is derived from an EMBL/GenBank/DDBJ whole genome shotgun (WGS) entry which is preliminary data.</text>
</comment>
<keyword evidence="3" id="KW-0560">Oxidoreductase</keyword>
<feature type="binding site" evidence="6">
    <location>
        <position position="105"/>
    </location>
    <ligand>
        <name>FMN</name>
        <dbReference type="ChEBI" id="CHEBI:58210"/>
    </ligand>
</feature>
<dbReference type="GO" id="GO:0016705">
    <property type="term" value="F:oxidoreductase activity, acting on paired donors, with incorporation or reduction of molecular oxygen"/>
    <property type="evidence" value="ECO:0007669"/>
    <property type="project" value="InterPro"/>
</dbReference>
<proteinExistence type="inferred from homology"/>
<dbReference type="CDD" id="cd01095">
    <property type="entry name" value="Nitrilotriacetate_monoxgenase"/>
    <property type="match status" value="1"/>
</dbReference>
<evidence type="ECO:0000259" key="7">
    <source>
        <dbReference type="Pfam" id="PF00296"/>
    </source>
</evidence>
<evidence type="ECO:0000313" key="9">
    <source>
        <dbReference type="Proteomes" id="UP000075666"/>
    </source>
</evidence>
<feature type="binding site" evidence="6">
    <location>
        <position position="159"/>
    </location>
    <ligand>
        <name>FMN</name>
        <dbReference type="ChEBI" id="CHEBI:58210"/>
    </ligand>
</feature>
<dbReference type="Pfam" id="PF00296">
    <property type="entry name" value="Bac_luciferase"/>
    <property type="match status" value="1"/>
</dbReference>
<evidence type="ECO:0000256" key="6">
    <source>
        <dbReference type="PIRSR" id="PIRSR000337-1"/>
    </source>
</evidence>
<dbReference type="PATRIC" id="fig|46224.3.peg.3929"/>
<dbReference type="STRING" id="46224.B4102_1197"/>
<dbReference type="GO" id="GO:0004497">
    <property type="term" value="F:monooxygenase activity"/>
    <property type="evidence" value="ECO:0007669"/>
    <property type="project" value="UniProtKB-KW"/>
</dbReference>
<dbReference type="FunFam" id="3.20.20.30:FF:000008">
    <property type="entry name" value="Xenobiotic compound monooxygenase A subunit"/>
    <property type="match status" value="1"/>
</dbReference>
<evidence type="ECO:0000256" key="3">
    <source>
        <dbReference type="ARBA" id="ARBA00023002"/>
    </source>
</evidence>
<dbReference type="NCBIfam" id="TIGR03860">
    <property type="entry name" value="FMN_nitrolo"/>
    <property type="match status" value="1"/>
</dbReference>
<evidence type="ECO:0000256" key="2">
    <source>
        <dbReference type="ARBA" id="ARBA00022643"/>
    </source>
</evidence>
<feature type="binding site" evidence="6">
    <location>
        <position position="231"/>
    </location>
    <ligand>
        <name>FMN</name>
        <dbReference type="ChEBI" id="CHEBI:58210"/>
    </ligand>
</feature>
<dbReference type="PANTHER" id="PTHR30011:SF16">
    <property type="entry name" value="C2H2 FINGER DOMAIN TRANSCRIPTION FACTOR (EUROFUNG)-RELATED"/>
    <property type="match status" value="1"/>
</dbReference>
<dbReference type="PIRSF" id="PIRSF000337">
    <property type="entry name" value="NTA_MOA"/>
    <property type="match status" value="1"/>
</dbReference>
<evidence type="ECO:0000256" key="4">
    <source>
        <dbReference type="ARBA" id="ARBA00023033"/>
    </source>
</evidence>
<dbReference type="InterPro" id="IPR011251">
    <property type="entry name" value="Luciferase-like_dom"/>
</dbReference>
<sequence>MVKKRIYLNAFDMNCAGHQSPGLWSHPEDRSSTYKDPEYWTHLAQVLERGCFDAIFLADVLGTYDVYQDSRDPAVRQGAQVPVNDPAFVVPIMAQVTKHLGFGLTASTSYEHPYTFARRMTTLDHLTKGRIGWNVVTSYLNSAALNIGLDKQLSHDNRYDIADEYMDVVYKLWEASWEDDAVIVDKEKGIYTDPSKVHDIEHEGKYYKVPGAHLCEPSPQRTPVIFQAGASSRGRKFAAKHAELVFIGTTTMESTKKTVQAFREETIKAGRKPEEIKILTLITPIVAPTQEEAEEKYEEYKKYASYEGALALVGGWTGLNLEELNPQEKIHYVKNDAIQSALKSYSEFTVEEVAEFVGVGGLGPVIVGSPTKVADSLEEWVEDTGVDGFNIAYAITPGTFEDFVEYVIPILQERGLVRKKYEEGTFRKKLFGNDFLHEHHPARQHRNRRIPV</sequence>
<feature type="binding site" evidence="6">
    <location>
        <position position="59"/>
    </location>
    <ligand>
        <name>FMN</name>
        <dbReference type="ChEBI" id="CHEBI:58210"/>
    </ligand>
</feature>
<dbReference type="AlphaFoldDB" id="A0A150KQQ9"/>
<dbReference type="InterPro" id="IPR016215">
    <property type="entry name" value="NTA_MOA"/>
</dbReference>
<evidence type="ECO:0000256" key="5">
    <source>
        <dbReference type="ARBA" id="ARBA00033748"/>
    </source>
</evidence>
<gene>
    <name evidence="8" type="ORF">B4102_1197</name>
</gene>
<dbReference type="Gene3D" id="3.20.20.30">
    <property type="entry name" value="Luciferase-like domain"/>
    <property type="match status" value="1"/>
</dbReference>
<comment type="similarity">
    <text evidence="5">Belongs to the NtaA/SnaA/DszA monooxygenase family.</text>
</comment>
<dbReference type="EMBL" id="LQYN01000073">
    <property type="protein sequence ID" value="KYD00185.1"/>
    <property type="molecule type" value="Genomic_DNA"/>
</dbReference>
<feature type="domain" description="Luciferase-like" evidence="7">
    <location>
        <begin position="30"/>
        <end position="387"/>
    </location>
</feature>
<keyword evidence="1 6" id="KW-0285">Flavoprotein</keyword>
<keyword evidence="2 6" id="KW-0288">FMN</keyword>
<evidence type="ECO:0000256" key="1">
    <source>
        <dbReference type="ARBA" id="ARBA00022630"/>
    </source>
</evidence>
<keyword evidence="4" id="KW-0503">Monooxygenase</keyword>
<reference evidence="8 9" key="1">
    <citation type="submission" date="2016-01" db="EMBL/GenBank/DDBJ databases">
        <title>Genome Sequences of Twelve Sporeforming Bacillus Species Isolated from Foods.</title>
        <authorList>
            <person name="Berendsen E.M."/>
            <person name="Wells-Bennik M.H."/>
            <person name="Krawcyk A.O."/>
            <person name="De Jong A."/>
            <person name="Holsappel S."/>
            <person name="Eijlander R.T."/>
            <person name="Kuipers O.P."/>
        </authorList>
    </citation>
    <scope>NUCLEOTIDE SEQUENCE [LARGE SCALE GENOMIC DNA]</scope>
    <source>
        <strain evidence="8 9">B4102</strain>
    </source>
</reference>
<organism evidence="8 9">
    <name type="scientific">Heyndrickxia sporothermodurans</name>
    <dbReference type="NCBI Taxonomy" id="46224"/>
    <lineage>
        <taxon>Bacteria</taxon>
        <taxon>Bacillati</taxon>
        <taxon>Bacillota</taxon>
        <taxon>Bacilli</taxon>
        <taxon>Bacillales</taxon>
        <taxon>Bacillaceae</taxon>
        <taxon>Heyndrickxia</taxon>
    </lineage>
</organism>